<evidence type="ECO:0000313" key="10">
    <source>
        <dbReference type="EMBL" id="KXA29679.1"/>
    </source>
</evidence>
<dbReference type="AlphaFoldDB" id="A0A133PM87"/>
<dbReference type="EMBL" id="LRQE01000034">
    <property type="protein sequence ID" value="KXA29679.1"/>
    <property type="molecule type" value="Genomic_DNA"/>
</dbReference>
<organism evidence="10">
    <name type="scientific">Peptoniphilus harei</name>
    <dbReference type="NCBI Taxonomy" id="54005"/>
    <lineage>
        <taxon>Bacteria</taxon>
        <taxon>Bacillati</taxon>
        <taxon>Bacillota</taxon>
        <taxon>Tissierellia</taxon>
        <taxon>Tissierellales</taxon>
        <taxon>Peptoniphilaceae</taxon>
        <taxon>Peptoniphilus</taxon>
    </lineage>
</organism>
<keyword evidence="5 8" id="KW-0812">Transmembrane</keyword>
<keyword evidence="6 8" id="KW-1133">Transmembrane helix</keyword>
<proteinExistence type="predicted"/>
<dbReference type="Proteomes" id="UP000070174">
    <property type="component" value="Unassembled WGS sequence"/>
</dbReference>
<evidence type="ECO:0000256" key="2">
    <source>
        <dbReference type="ARBA" id="ARBA00022448"/>
    </source>
</evidence>
<protein>
    <recommendedName>
        <fullName evidence="9">Phosphotransferase system EIIC domain-containing protein</fullName>
    </recommendedName>
</protein>
<dbReference type="GO" id="GO:0009401">
    <property type="term" value="P:phosphoenolpyruvate-dependent sugar phosphotransferase system"/>
    <property type="evidence" value="ECO:0007669"/>
    <property type="project" value="InterPro"/>
</dbReference>
<comment type="caution">
    <text evidence="10">The sequence shown here is derived from an EMBL/GenBank/DDBJ whole genome shotgun (WGS) entry which is preliminary data.</text>
</comment>
<keyword evidence="3" id="KW-1003">Cell membrane</keyword>
<feature type="domain" description="Phosphotransferase system EIIC" evidence="9">
    <location>
        <begin position="23"/>
        <end position="339"/>
    </location>
</feature>
<comment type="subcellular location">
    <subcellularLocation>
        <location evidence="1">Cell membrane</location>
        <topology evidence="1">Multi-pass membrane protein</topology>
    </subcellularLocation>
</comment>
<keyword evidence="7 8" id="KW-0472">Membrane</keyword>
<feature type="transmembrane region" description="Helical" evidence="8">
    <location>
        <begin position="303"/>
        <end position="323"/>
    </location>
</feature>
<evidence type="ECO:0000256" key="3">
    <source>
        <dbReference type="ARBA" id="ARBA00022475"/>
    </source>
</evidence>
<feature type="transmembrane region" description="Helical" evidence="8">
    <location>
        <begin position="20"/>
        <end position="39"/>
    </location>
</feature>
<dbReference type="InterPro" id="IPR003352">
    <property type="entry name" value="PTS_EIIC"/>
</dbReference>
<evidence type="ECO:0000256" key="4">
    <source>
        <dbReference type="ARBA" id="ARBA00022597"/>
    </source>
</evidence>
<evidence type="ECO:0000313" key="11">
    <source>
        <dbReference type="Proteomes" id="UP000070174"/>
    </source>
</evidence>
<keyword evidence="4" id="KW-0762">Sugar transport</keyword>
<feature type="transmembrane region" description="Helical" evidence="8">
    <location>
        <begin position="69"/>
        <end position="94"/>
    </location>
</feature>
<dbReference type="PATRIC" id="fig|54005.3.peg.1289"/>
<sequence>MMSESEKTFSNFIKRKSKLYFIDALGAMAFGLFATLLVGTILNTFGKSFNIVFLTDVLWPLAQKATGPSIAVAIATAMAAPSLVVYAATVVGIAGNELGGPMGVYIATIVAVEFGKLVSRKTKIDIIVTPAITVLSGVFVANFVGPIIGNFMNLLGAIIINATEKAPFFMGIIVSVVVGIVLTLPISSAALSMMLSLSSLAGGAATIGCCCQMVGFAVMSYRDNKIEGLVAQGLGTSMLQMPNIVRKPLIIIPPILSSAILGPVSTMVFKLENTPLGSGMGTSGLVGQISTFAAMPDVPFTKLLGIILLMHIILPGLVTFAIYEVLYRKGLIQDGDMKLYFK</sequence>
<reference evidence="10 11" key="1">
    <citation type="submission" date="2016-01" db="EMBL/GenBank/DDBJ databases">
        <authorList>
            <person name="Oliw E.H."/>
        </authorList>
    </citation>
    <scope>NUCLEOTIDE SEQUENCE [LARGE SCALE GENOMIC DNA]</scope>
    <source>
        <strain evidence="10 11">CMW7756A</strain>
    </source>
</reference>
<dbReference type="GO" id="GO:0005886">
    <property type="term" value="C:plasma membrane"/>
    <property type="evidence" value="ECO:0007669"/>
    <property type="project" value="UniProtKB-SubCell"/>
</dbReference>
<evidence type="ECO:0000256" key="1">
    <source>
        <dbReference type="ARBA" id="ARBA00004651"/>
    </source>
</evidence>
<feature type="transmembrane region" description="Helical" evidence="8">
    <location>
        <begin position="126"/>
        <end position="148"/>
    </location>
</feature>
<evidence type="ECO:0000256" key="5">
    <source>
        <dbReference type="ARBA" id="ARBA00022692"/>
    </source>
</evidence>
<evidence type="ECO:0000256" key="7">
    <source>
        <dbReference type="ARBA" id="ARBA00023136"/>
    </source>
</evidence>
<accession>A0A133PM87</accession>
<keyword evidence="2" id="KW-0813">Transport</keyword>
<feature type="transmembrane region" description="Helical" evidence="8">
    <location>
        <begin position="248"/>
        <end position="269"/>
    </location>
</feature>
<dbReference type="GO" id="GO:0008982">
    <property type="term" value="F:protein-N(PI)-phosphohistidine-sugar phosphotransferase activity"/>
    <property type="evidence" value="ECO:0007669"/>
    <property type="project" value="InterPro"/>
</dbReference>
<dbReference type="Pfam" id="PF13303">
    <property type="entry name" value="PTS_EIIC_2"/>
    <property type="match status" value="1"/>
</dbReference>
<evidence type="ECO:0000259" key="9">
    <source>
        <dbReference type="Pfam" id="PF13303"/>
    </source>
</evidence>
<name>A0A133PM87_9FIRM</name>
<feature type="transmembrane region" description="Helical" evidence="8">
    <location>
        <begin position="168"/>
        <end position="191"/>
    </location>
</feature>
<gene>
    <name evidence="10" type="ORF">HMPREF3229_01305</name>
</gene>
<evidence type="ECO:0000256" key="8">
    <source>
        <dbReference type="SAM" id="Phobius"/>
    </source>
</evidence>
<evidence type="ECO:0000256" key="6">
    <source>
        <dbReference type="ARBA" id="ARBA00022989"/>
    </source>
</evidence>